<dbReference type="GO" id="GO:0030288">
    <property type="term" value="C:outer membrane-bounded periplasmic space"/>
    <property type="evidence" value="ECO:0007669"/>
    <property type="project" value="TreeGrafter"/>
</dbReference>
<evidence type="ECO:0000256" key="1">
    <source>
        <dbReference type="ARBA" id="ARBA00004196"/>
    </source>
</evidence>
<name>A0A495QSX9_9ACTN</name>
<dbReference type="InterPro" id="IPR050555">
    <property type="entry name" value="Bact_Solute-Bind_Prot2"/>
</dbReference>
<dbReference type="RefSeq" id="WP_211342915.1">
    <property type="nucleotide sequence ID" value="NZ_RBWU01000002.1"/>
</dbReference>
<gene>
    <name evidence="5" type="ORF">BZB76_1904</name>
</gene>
<comment type="subcellular location">
    <subcellularLocation>
        <location evidence="1">Cell envelope</location>
    </subcellularLocation>
</comment>
<evidence type="ECO:0000313" key="5">
    <source>
        <dbReference type="EMBL" id="RKS76548.1"/>
    </source>
</evidence>
<dbReference type="InterPro" id="IPR025997">
    <property type="entry name" value="SBP_2_dom"/>
</dbReference>
<evidence type="ECO:0000313" key="6">
    <source>
        <dbReference type="Proteomes" id="UP000274601"/>
    </source>
</evidence>
<dbReference type="InterPro" id="IPR028082">
    <property type="entry name" value="Peripla_BP_I"/>
</dbReference>
<protein>
    <submittedName>
        <fullName evidence="5">Ribose transport system substrate-binding protein</fullName>
    </submittedName>
</protein>
<feature type="signal peptide" evidence="3">
    <location>
        <begin position="1"/>
        <end position="19"/>
    </location>
</feature>
<dbReference type="PANTHER" id="PTHR30036:SF7">
    <property type="entry name" value="ABC TRANSPORTER PERIPLASMIC-BINDING PROTEIN YPHF"/>
    <property type="match status" value="1"/>
</dbReference>
<accession>A0A495QSX9</accession>
<sequence length="355" mass="37651">MKIRSFTLATVLIGTVALAGCGSSDEGGSGDKKTGTLKLGFMYATTTQNPFQEMAYGAKAAAAADGKVTLNAAAPTGINGPQQVQLFRSALRNSTDGIALQSLAPDLFVRPLNQAADNGVPTVAVDAAAPPGTKTKLFVGNSNTEVGIALGKEFIKHVPPGTKGEVVIGNDIPGLRLLEQRIEGLTSVIKKERPELTIKGPFDAKSEPTDNFNAWNSIVKANPKAIAFLGVGGQDGVSLPLIQKQTGRKFLAGSCDIDPAALKAVKDGSLFALSSPEHWLKGYVAIELLAKSKREGTKLPEGWWNPGTLIINSENIDAIMKRQTNEQTRTEFFKSIVAEQIANPNKYLKPLDQAN</sequence>
<organism evidence="5 6">
    <name type="scientific">Actinomadura pelletieri DSM 43383</name>
    <dbReference type="NCBI Taxonomy" id="1120940"/>
    <lineage>
        <taxon>Bacteria</taxon>
        <taxon>Bacillati</taxon>
        <taxon>Actinomycetota</taxon>
        <taxon>Actinomycetes</taxon>
        <taxon>Streptosporangiales</taxon>
        <taxon>Thermomonosporaceae</taxon>
        <taxon>Actinomadura</taxon>
    </lineage>
</organism>
<dbReference type="Proteomes" id="UP000274601">
    <property type="component" value="Unassembled WGS sequence"/>
</dbReference>
<keyword evidence="6" id="KW-1185">Reference proteome</keyword>
<dbReference type="AlphaFoldDB" id="A0A495QSX9"/>
<dbReference type="Pfam" id="PF13407">
    <property type="entry name" value="Peripla_BP_4"/>
    <property type="match status" value="1"/>
</dbReference>
<dbReference type="GO" id="GO:0030246">
    <property type="term" value="F:carbohydrate binding"/>
    <property type="evidence" value="ECO:0007669"/>
    <property type="project" value="TreeGrafter"/>
</dbReference>
<feature type="domain" description="Periplasmic binding protein" evidence="4">
    <location>
        <begin position="45"/>
        <end position="291"/>
    </location>
</feature>
<evidence type="ECO:0000259" key="4">
    <source>
        <dbReference type="Pfam" id="PF13407"/>
    </source>
</evidence>
<proteinExistence type="inferred from homology"/>
<comment type="similarity">
    <text evidence="2">Belongs to the bacterial solute-binding protein 2 family.</text>
</comment>
<reference evidence="5 6" key="1">
    <citation type="submission" date="2018-10" db="EMBL/GenBank/DDBJ databases">
        <title>Genomic Encyclopedia of Archaeal and Bacterial Type Strains, Phase II (KMG-II): from individual species to whole genera.</title>
        <authorList>
            <person name="Goeker M."/>
        </authorList>
    </citation>
    <scope>NUCLEOTIDE SEQUENCE [LARGE SCALE GENOMIC DNA]</scope>
    <source>
        <strain evidence="5 6">DSM 43383</strain>
    </source>
</reference>
<dbReference type="EMBL" id="RBWU01000002">
    <property type="protein sequence ID" value="RKS76548.1"/>
    <property type="molecule type" value="Genomic_DNA"/>
</dbReference>
<keyword evidence="3" id="KW-0732">Signal</keyword>
<comment type="caution">
    <text evidence="5">The sequence shown here is derived from an EMBL/GenBank/DDBJ whole genome shotgun (WGS) entry which is preliminary data.</text>
</comment>
<feature type="chain" id="PRO_5019731043" evidence="3">
    <location>
        <begin position="20"/>
        <end position="355"/>
    </location>
</feature>
<dbReference type="PROSITE" id="PS51257">
    <property type="entry name" value="PROKAR_LIPOPROTEIN"/>
    <property type="match status" value="1"/>
</dbReference>
<dbReference type="SUPFAM" id="SSF53822">
    <property type="entry name" value="Periplasmic binding protein-like I"/>
    <property type="match status" value="1"/>
</dbReference>
<evidence type="ECO:0000256" key="2">
    <source>
        <dbReference type="ARBA" id="ARBA00007639"/>
    </source>
</evidence>
<dbReference type="PANTHER" id="PTHR30036">
    <property type="entry name" value="D-XYLOSE-BINDING PERIPLASMIC PROTEIN"/>
    <property type="match status" value="1"/>
</dbReference>
<evidence type="ECO:0000256" key="3">
    <source>
        <dbReference type="SAM" id="SignalP"/>
    </source>
</evidence>
<dbReference type="Gene3D" id="3.40.50.2300">
    <property type="match status" value="2"/>
</dbReference>